<dbReference type="OrthoDB" id="9815245at2"/>
<dbReference type="AlphaFoldDB" id="S7TCJ2"/>
<dbReference type="GO" id="GO:0004222">
    <property type="term" value="F:metalloendopeptidase activity"/>
    <property type="evidence" value="ECO:0007669"/>
    <property type="project" value="TreeGrafter"/>
</dbReference>
<protein>
    <submittedName>
        <fullName evidence="3">Peptidase M23</fullName>
    </submittedName>
</protein>
<reference evidence="3 4" key="1">
    <citation type="journal article" date="2013" name="Genome Announc.">
        <title>Draft genome sequences for three mercury-methylating, sulfate-reducing bacteria.</title>
        <authorList>
            <person name="Brown S.D."/>
            <person name="Hurt R.A.Jr."/>
            <person name="Gilmour C.C."/>
            <person name="Elias D.A."/>
        </authorList>
    </citation>
    <scope>NUCLEOTIDE SEQUENCE [LARGE SCALE GENOMIC DNA]</scope>
    <source>
        <strain evidence="3 4">DSM 16529</strain>
    </source>
</reference>
<gene>
    <name evidence="3" type="ORF">dsat_2874</name>
</gene>
<keyword evidence="4" id="KW-1185">Reference proteome</keyword>
<proteinExistence type="predicted"/>
<sequence length="287" mass="30932">MRLALSFMLFWLALVPAVWAAPVLHAPAEVGVGQPFLVALESSGELSEVRFVWFGREISVRPMHRDGAWRAEALLGTDVGQDEPGERQVVARAMANGREVSTRASVRVTAVAYPEQHLSLPPAMVTPPAEVLERIARDREEARAALATMTGERLWRLPLLRPVPGDVSSAYGLRRVLNDKPRAPHRGVDFRGPEGQGVAAVADGRVVLAADQYYAGKSLFLDHGQGVVSVYFHLSEIIARPGQFVSAGEIVGLVGATGRVTGPHLHFGLALQGRYVDPMSLLGAVGE</sequence>
<evidence type="ECO:0000259" key="2">
    <source>
        <dbReference type="Pfam" id="PF01551"/>
    </source>
</evidence>
<feature type="domain" description="M23ase beta-sheet core" evidence="2">
    <location>
        <begin position="184"/>
        <end position="278"/>
    </location>
</feature>
<dbReference type="PATRIC" id="fig|1121439.3.peg.1391"/>
<name>S7TCJ2_9BACT</name>
<feature type="chain" id="PRO_5004556927" evidence="1">
    <location>
        <begin position="21"/>
        <end position="287"/>
    </location>
</feature>
<evidence type="ECO:0000313" key="4">
    <source>
        <dbReference type="Proteomes" id="UP000014975"/>
    </source>
</evidence>
<evidence type="ECO:0000313" key="3">
    <source>
        <dbReference type="EMBL" id="EPR34235.1"/>
    </source>
</evidence>
<dbReference type="InterPro" id="IPR050570">
    <property type="entry name" value="Cell_wall_metabolism_enzyme"/>
</dbReference>
<dbReference type="InterPro" id="IPR011055">
    <property type="entry name" value="Dup_hybrid_motif"/>
</dbReference>
<dbReference type="Gene3D" id="2.70.70.10">
    <property type="entry name" value="Glucose Permease (Domain IIA)"/>
    <property type="match status" value="1"/>
</dbReference>
<dbReference type="SUPFAM" id="SSF51261">
    <property type="entry name" value="Duplicated hybrid motif"/>
    <property type="match status" value="1"/>
</dbReference>
<dbReference type="EMBL" id="ATHI01000014">
    <property type="protein sequence ID" value="EPR34235.1"/>
    <property type="molecule type" value="Genomic_DNA"/>
</dbReference>
<feature type="signal peptide" evidence="1">
    <location>
        <begin position="1"/>
        <end position="20"/>
    </location>
</feature>
<dbReference type="Proteomes" id="UP000014975">
    <property type="component" value="Unassembled WGS sequence"/>
</dbReference>
<dbReference type="STRING" id="1121439.dsat_2874"/>
<dbReference type="PANTHER" id="PTHR21666:SF270">
    <property type="entry name" value="MUREIN HYDROLASE ACTIVATOR ENVC"/>
    <property type="match status" value="1"/>
</dbReference>
<keyword evidence="1" id="KW-0732">Signal</keyword>
<dbReference type="Pfam" id="PF01551">
    <property type="entry name" value="Peptidase_M23"/>
    <property type="match status" value="1"/>
</dbReference>
<evidence type="ECO:0000256" key="1">
    <source>
        <dbReference type="SAM" id="SignalP"/>
    </source>
</evidence>
<dbReference type="InterPro" id="IPR016047">
    <property type="entry name" value="M23ase_b-sheet_dom"/>
</dbReference>
<dbReference type="eggNOG" id="COG0739">
    <property type="taxonomic scope" value="Bacteria"/>
</dbReference>
<accession>S7TCJ2</accession>
<dbReference type="CDD" id="cd12797">
    <property type="entry name" value="M23_peptidase"/>
    <property type="match status" value="1"/>
</dbReference>
<dbReference type="PANTHER" id="PTHR21666">
    <property type="entry name" value="PEPTIDASE-RELATED"/>
    <property type="match status" value="1"/>
</dbReference>
<comment type="caution">
    <text evidence="3">The sequence shown here is derived from an EMBL/GenBank/DDBJ whole genome shotgun (WGS) entry which is preliminary data.</text>
</comment>
<organism evidence="3 4">
    <name type="scientific">Alkalidesulfovibrio alkalitolerans DSM 16529</name>
    <dbReference type="NCBI Taxonomy" id="1121439"/>
    <lineage>
        <taxon>Bacteria</taxon>
        <taxon>Pseudomonadati</taxon>
        <taxon>Thermodesulfobacteriota</taxon>
        <taxon>Desulfovibrionia</taxon>
        <taxon>Desulfovibrionales</taxon>
        <taxon>Desulfovibrionaceae</taxon>
        <taxon>Alkalidesulfovibrio</taxon>
    </lineage>
</organism>